<dbReference type="InterPro" id="IPR051609">
    <property type="entry name" value="NmrA/Isoflavone_reductase-like"/>
</dbReference>
<dbReference type="SUPFAM" id="SSF51735">
    <property type="entry name" value="NAD(P)-binding Rossmann-fold domains"/>
    <property type="match status" value="1"/>
</dbReference>
<dbReference type="InterPro" id="IPR023606">
    <property type="entry name" value="CoA-Trfase_III_dom_1_sf"/>
</dbReference>
<comment type="caution">
    <text evidence="5">The sequence shown here is derived from an EMBL/GenBank/DDBJ whole genome shotgun (WGS) entry which is preliminary data.</text>
</comment>
<dbReference type="PANTHER" id="PTHR47706">
    <property type="entry name" value="NMRA-LIKE FAMILY PROTEIN"/>
    <property type="match status" value="1"/>
</dbReference>
<reference evidence="5 6" key="1">
    <citation type="submission" date="2016-08" db="EMBL/GenBank/DDBJ databases">
        <title>Genome sequence of Clavibacter michiganensis subsp. michiganensis strain CASJ007.</title>
        <authorList>
            <person name="Thapa S.P."/>
            <person name="Coaker G."/>
        </authorList>
    </citation>
    <scope>NUCLEOTIDE SEQUENCE [LARGE SCALE GENOMIC DNA]</scope>
    <source>
        <strain evidence="5">CASJ007</strain>
    </source>
</reference>
<keyword evidence="1" id="KW-0521">NADP</keyword>
<feature type="compositionally biased region" description="Low complexity" evidence="3">
    <location>
        <begin position="136"/>
        <end position="146"/>
    </location>
</feature>
<feature type="region of interest" description="Disordered" evidence="3">
    <location>
        <begin position="104"/>
        <end position="171"/>
    </location>
</feature>
<gene>
    <name evidence="5" type="primary">frc</name>
    <name evidence="5" type="ORF">CMMCAS07_09785</name>
</gene>
<feature type="compositionally biased region" description="Basic residues" evidence="3">
    <location>
        <begin position="157"/>
        <end position="171"/>
    </location>
</feature>
<dbReference type="PANTHER" id="PTHR47706:SF1">
    <property type="entry name" value="CIPA-LIKE, PUTATIVE (AFU_ORTHOLOGUE AFUA_1G12460)-RELATED"/>
    <property type="match status" value="1"/>
</dbReference>
<evidence type="ECO:0000259" key="4">
    <source>
        <dbReference type="Pfam" id="PF05368"/>
    </source>
</evidence>
<dbReference type="GO" id="GO:0016491">
    <property type="term" value="F:oxidoreductase activity"/>
    <property type="evidence" value="ECO:0007669"/>
    <property type="project" value="UniProtKB-KW"/>
</dbReference>
<name>A0A251XGU6_CLAMM</name>
<evidence type="ECO:0000256" key="1">
    <source>
        <dbReference type="ARBA" id="ARBA00022857"/>
    </source>
</evidence>
<evidence type="ECO:0000256" key="2">
    <source>
        <dbReference type="ARBA" id="ARBA00023002"/>
    </source>
</evidence>
<dbReference type="GO" id="GO:0016740">
    <property type="term" value="F:transferase activity"/>
    <property type="evidence" value="ECO:0007669"/>
    <property type="project" value="UniProtKB-KW"/>
</dbReference>
<dbReference type="EMBL" id="MDHH01000002">
    <property type="protein sequence ID" value="OUE02295.1"/>
    <property type="molecule type" value="Genomic_DNA"/>
</dbReference>
<feature type="domain" description="NmrA-like" evidence="4">
    <location>
        <begin position="279"/>
        <end position="500"/>
    </location>
</feature>
<accession>A0A251XGU6</accession>
<dbReference type="SUPFAM" id="SSF89796">
    <property type="entry name" value="CoA-transferase family III (CaiB/BaiF)"/>
    <property type="match status" value="1"/>
</dbReference>
<dbReference type="Pfam" id="PF05368">
    <property type="entry name" value="NmrA"/>
    <property type="match status" value="1"/>
</dbReference>
<dbReference type="Pfam" id="PF02515">
    <property type="entry name" value="CoA_transf_3"/>
    <property type="match status" value="1"/>
</dbReference>
<feature type="compositionally biased region" description="Low complexity" evidence="3">
    <location>
        <begin position="232"/>
        <end position="243"/>
    </location>
</feature>
<dbReference type="InterPro" id="IPR008030">
    <property type="entry name" value="NmrA-like"/>
</dbReference>
<sequence length="580" mass="61161">MLDLTRVIAGPACTQALAALGADVLRVDPPAWDEPAVLPLVMAGKRTARLDARTPDGRARLTELMADADVLVHGYRPGALDALGFRVRRGSGSARASWTWPSTRTAGRVPGRDAAASTRSCRARPGSRTRDGRGGLRPARPAARAGARLEHRVPRGGVRRRRAGAAGRHGRGSSWRLSLARTAHTLLALPRSAGQGDVDGIGDAEDKPPRLVTTPLGDARMTASPLRVGPASLSRPGSRPCSGRRTDVGLIPGASGPAVPSSGMETPLPASSASASGPVVVAGATGDLGRRIVRELLAAGARVRVLTRPGSTAAAEAWRDDPRVEIVEAAYTDRAALIRAVAGARVVVSAVSGARAVIVGAQRALLTAAVAAGVPRFIPSDYSSDYRRVTPGSNRNFELRREFAADLDAAPIRATSVLNGAFADMLTGQAPIVLFDRRRVLYWSSADQVLDFTTKDDTARVTAIVALDDDAPRAVEVAGDRVTARDLARTMTEITGTPFALQWAGSTGVLSTAARAMRRVGRDEQETFPAWQGMQYLVSMYSGEAELRHVDRERFGAHTWTSVRDVLAAHVAERGSASAA</sequence>
<protein>
    <submittedName>
        <fullName evidence="5">Formyl-coenzyme A transferase</fullName>
    </submittedName>
</protein>
<dbReference type="Gene3D" id="3.40.50.10540">
    <property type="entry name" value="Crotonobetainyl-coa:carnitine coa-transferase, domain 1"/>
    <property type="match status" value="1"/>
</dbReference>
<dbReference type="AlphaFoldDB" id="A0A251XGU6"/>
<organism evidence="5 6">
    <name type="scientific">Clavibacter michiganensis subsp. michiganensis</name>
    <dbReference type="NCBI Taxonomy" id="33013"/>
    <lineage>
        <taxon>Bacteria</taxon>
        <taxon>Bacillati</taxon>
        <taxon>Actinomycetota</taxon>
        <taxon>Actinomycetes</taxon>
        <taxon>Micrococcales</taxon>
        <taxon>Microbacteriaceae</taxon>
        <taxon>Clavibacter</taxon>
    </lineage>
</organism>
<keyword evidence="2" id="KW-0560">Oxidoreductase</keyword>
<dbReference type="InterPro" id="IPR003673">
    <property type="entry name" value="CoA-Trfase_fam_III"/>
</dbReference>
<feature type="region of interest" description="Disordered" evidence="3">
    <location>
        <begin position="221"/>
        <end position="276"/>
    </location>
</feature>
<evidence type="ECO:0000256" key="3">
    <source>
        <dbReference type="SAM" id="MobiDB-lite"/>
    </source>
</evidence>
<evidence type="ECO:0000313" key="6">
    <source>
        <dbReference type="Proteomes" id="UP000195062"/>
    </source>
</evidence>
<dbReference type="Proteomes" id="UP000195062">
    <property type="component" value="Unassembled WGS sequence"/>
</dbReference>
<keyword evidence="6" id="KW-1185">Reference proteome</keyword>
<feature type="region of interest" description="Disordered" evidence="3">
    <location>
        <begin position="197"/>
        <end position="216"/>
    </location>
</feature>
<dbReference type="InterPro" id="IPR036291">
    <property type="entry name" value="NAD(P)-bd_dom_sf"/>
</dbReference>
<evidence type="ECO:0000313" key="5">
    <source>
        <dbReference type="EMBL" id="OUE02295.1"/>
    </source>
</evidence>
<keyword evidence="5" id="KW-0808">Transferase</keyword>
<proteinExistence type="predicted"/>
<dbReference type="Gene3D" id="3.40.50.720">
    <property type="entry name" value="NAD(P)-binding Rossmann-like Domain"/>
    <property type="match status" value="1"/>
</dbReference>